<evidence type="ECO:0000313" key="2">
    <source>
        <dbReference type="Proteomes" id="UP000195897"/>
    </source>
</evidence>
<dbReference type="Proteomes" id="UP000195897">
    <property type="component" value="Unassembled WGS sequence"/>
</dbReference>
<gene>
    <name evidence="1" type="ORF">B5F17_08105</name>
</gene>
<organism evidence="1 2">
    <name type="scientific">Butyricicoccus pullicaecorum</name>
    <dbReference type="NCBI Taxonomy" id="501571"/>
    <lineage>
        <taxon>Bacteria</taxon>
        <taxon>Bacillati</taxon>
        <taxon>Bacillota</taxon>
        <taxon>Clostridia</taxon>
        <taxon>Eubacteriales</taxon>
        <taxon>Butyricicoccaceae</taxon>
        <taxon>Butyricicoccus</taxon>
    </lineage>
</organism>
<comment type="caution">
    <text evidence="1">The sequence shown here is derived from an EMBL/GenBank/DDBJ whole genome shotgun (WGS) entry which is preliminary data.</text>
</comment>
<dbReference type="RefSeq" id="WP_087372816.1">
    <property type="nucleotide sequence ID" value="NZ_NFKK01000008.1"/>
</dbReference>
<protein>
    <submittedName>
        <fullName evidence="1">Uncharacterized protein</fullName>
    </submittedName>
</protein>
<evidence type="ECO:0000313" key="1">
    <source>
        <dbReference type="EMBL" id="OUP52659.1"/>
    </source>
</evidence>
<sequence length="94" mass="10704">MKLSLKPFSKGLRSLEAEPQVARRNGRNPLLIFALAKINKMRKKKRRPQTAQSLERPTIRLVFPFLFVLIETRVGHRVSKGNSGLCGVRLRALP</sequence>
<dbReference type="AlphaFoldDB" id="A0A1Y4LAY5"/>
<accession>A0A1Y4LAY5</accession>
<name>A0A1Y4LAY5_9FIRM</name>
<dbReference type="EMBL" id="NFKK01000008">
    <property type="protein sequence ID" value="OUP52659.1"/>
    <property type="molecule type" value="Genomic_DNA"/>
</dbReference>
<proteinExistence type="predicted"/>
<reference evidence="2" key="1">
    <citation type="submission" date="2017-04" db="EMBL/GenBank/DDBJ databases">
        <title>Function of individual gut microbiota members based on whole genome sequencing of pure cultures obtained from chicken caecum.</title>
        <authorList>
            <person name="Medvecky M."/>
            <person name="Cejkova D."/>
            <person name="Polansky O."/>
            <person name="Karasova D."/>
            <person name="Kubasova T."/>
            <person name="Cizek A."/>
            <person name="Rychlik I."/>
        </authorList>
    </citation>
    <scope>NUCLEOTIDE SEQUENCE [LARGE SCALE GENOMIC DNA]</scope>
    <source>
        <strain evidence="2">An180</strain>
    </source>
</reference>